<reference evidence="2" key="1">
    <citation type="submission" date="2021-02" db="EMBL/GenBank/DDBJ databases">
        <authorList>
            <person name="Dougan E. K."/>
            <person name="Rhodes N."/>
            <person name="Thang M."/>
            <person name="Chan C."/>
        </authorList>
    </citation>
    <scope>NUCLEOTIDE SEQUENCE</scope>
</reference>
<name>A0A812UQL3_9DINO</name>
<proteinExistence type="predicted"/>
<dbReference type="EMBL" id="CAJNDS010002776">
    <property type="protein sequence ID" value="CAE7592834.1"/>
    <property type="molecule type" value="Genomic_DNA"/>
</dbReference>
<dbReference type="OrthoDB" id="415892at2759"/>
<keyword evidence="3" id="KW-1185">Reference proteome</keyword>
<evidence type="ECO:0000256" key="1">
    <source>
        <dbReference type="SAM" id="Coils"/>
    </source>
</evidence>
<organism evidence="2 3">
    <name type="scientific">Symbiodinium natans</name>
    <dbReference type="NCBI Taxonomy" id="878477"/>
    <lineage>
        <taxon>Eukaryota</taxon>
        <taxon>Sar</taxon>
        <taxon>Alveolata</taxon>
        <taxon>Dinophyceae</taxon>
        <taxon>Suessiales</taxon>
        <taxon>Symbiodiniaceae</taxon>
        <taxon>Symbiodinium</taxon>
    </lineage>
</organism>
<dbReference type="Proteomes" id="UP000604046">
    <property type="component" value="Unassembled WGS sequence"/>
</dbReference>
<sequence length="234" mass="26754">MILACGPNARHTLIQARIRVSSTGTTKSQILAWPGSNCEQKKEEPPDVFGQDLPDGWKEGSPVTFSIGDQQIWEESGLQVPKLPCNCEILAHFDDDDLYASTYLTWMKHRLEKALEKVEKEKAEKAEKQGKLPVKEFRLVDVDSMYQTAEGFTWQDMTFGFMDVERDPLARSHSEVQCSADCRHAICHAFHVRSCRSKIPRDQRHGWLYGWGSGLRGSGQQLERLTPFIRDRRC</sequence>
<evidence type="ECO:0000313" key="3">
    <source>
        <dbReference type="Proteomes" id="UP000604046"/>
    </source>
</evidence>
<comment type="caution">
    <text evidence="2">The sequence shown here is derived from an EMBL/GenBank/DDBJ whole genome shotgun (WGS) entry which is preliminary data.</text>
</comment>
<dbReference type="AlphaFoldDB" id="A0A812UQL3"/>
<gene>
    <name evidence="2" type="ORF">SNAT2548_LOCUS33747</name>
</gene>
<protein>
    <submittedName>
        <fullName evidence="2">Uncharacterized protein</fullName>
    </submittedName>
</protein>
<evidence type="ECO:0000313" key="2">
    <source>
        <dbReference type="EMBL" id="CAE7592834.1"/>
    </source>
</evidence>
<feature type="coiled-coil region" evidence="1">
    <location>
        <begin position="104"/>
        <end position="131"/>
    </location>
</feature>
<accession>A0A812UQL3</accession>
<keyword evidence="1" id="KW-0175">Coiled coil</keyword>